<dbReference type="EMBL" id="MN739598">
    <property type="protein sequence ID" value="QHT14897.1"/>
    <property type="molecule type" value="Genomic_DNA"/>
</dbReference>
<name>A0A6C0DEF3_9ZZZZ</name>
<accession>A0A6C0DEF3</accession>
<dbReference type="Pfam" id="PF00581">
    <property type="entry name" value="Rhodanese"/>
    <property type="match status" value="1"/>
</dbReference>
<dbReference type="InterPro" id="IPR036873">
    <property type="entry name" value="Rhodanese-like_dom_sf"/>
</dbReference>
<reference evidence="2" key="1">
    <citation type="journal article" date="2020" name="Nature">
        <title>Giant virus diversity and host interactions through global metagenomics.</title>
        <authorList>
            <person name="Schulz F."/>
            <person name="Roux S."/>
            <person name="Paez-Espino D."/>
            <person name="Jungbluth S."/>
            <person name="Walsh D.A."/>
            <person name="Denef V.J."/>
            <person name="McMahon K.D."/>
            <person name="Konstantinidis K.T."/>
            <person name="Eloe-Fadrosh E.A."/>
            <person name="Kyrpides N.C."/>
            <person name="Woyke T."/>
        </authorList>
    </citation>
    <scope>NUCLEOTIDE SEQUENCE</scope>
    <source>
        <strain evidence="2">GVMAG-M-3300023174-144</strain>
    </source>
</reference>
<dbReference type="SUPFAM" id="SSF52821">
    <property type="entry name" value="Rhodanese/Cell cycle control phosphatase"/>
    <property type="match status" value="1"/>
</dbReference>
<protein>
    <recommendedName>
        <fullName evidence="1">Rhodanese domain-containing protein</fullName>
    </recommendedName>
</protein>
<dbReference type="PROSITE" id="PS50206">
    <property type="entry name" value="RHODANESE_3"/>
    <property type="match status" value="1"/>
</dbReference>
<organism evidence="2">
    <name type="scientific">viral metagenome</name>
    <dbReference type="NCBI Taxonomy" id="1070528"/>
    <lineage>
        <taxon>unclassified sequences</taxon>
        <taxon>metagenomes</taxon>
        <taxon>organismal metagenomes</taxon>
    </lineage>
</organism>
<feature type="domain" description="Rhodanese" evidence="1">
    <location>
        <begin position="84"/>
        <end position="107"/>
    </location>
</feature>
<evidence type="ECO:0000259" key="1">
    <source>
        <dbReference type="PROSITE" id="PS50206"/>
    </source>
</evidence>
<dbReference type="AlphaFoldDB" id="A0A6C0DEF3"/>
<sequence length="140" mass="16163">MGNSQSIQKINFEDMQTVYKNPELYLLINTLPVSEQGCLIYNTIKPEQEEGVINRYLGGNKGIRIILYGKNSNDELIYKKYNQLVGLGFANVYVYTGGLFEWLMLQDIYGFDNFPTTSKQLDLLKFKPQKRLNISYIENG</sequence>
<dbReference type="InterPro" id="IPR001763">
    <property type="entry name" value="Rhodanese-like_dom"/>
</dbReference>
<proteinExistence type="predicted"/>
<evidence type="ECO:0000313" key="2">
    <source>
        <dbReference type="EMBL" id="QHT14897.1"/>
    </source>
</evidence>